<keyword evidence="17" id="KW-1185">Reference proteome</keyword>
<feature type="active site" description="Proton donor" evidence="10">
    <location>
        <position position="489"/>
    </location>
</feature>
<evidence type="ECO:0000256" key="9">
    <source>
        <dbReference type="ARBA" id="ARBA00048605"/>
    </source>
</evidence>
<evidence type="ECO:0000313" key="16">
    <source>
        <dbReference type="EMBL" id="KAJ7724572.1"/>
    </source>
</evidence>
<keyword evidence="4 11" id="KW-0479">Metal-binding</keyword>
<gene>
    <name evidence="16" type="ORF">DFH07DRAFT_971185</name>
</gene>
<evidence type="ECO:0000313" key="17">
    <source>
        <dbReference type="Proteomes" id="UP001215280"/>
    </source>
</evidence>
<evidence type="ECO:0000256" key="12">
    <source>
        <dbReference type="PIRSR" id="PIRSR601382-3"/>
    </source>
</evidence>
<evidence type="ECO:0000256" key="2">
    <source>
        <dbReference type="ARBA" id="ARBA00004922"/>
    </source>
</evidence>
<dbReference type="GO" id="GO:0005975">
    <property type="term" value="P:carbohydrate metabolic process"/>
    <property type="evidence" value="ECO:0007669"/>
    <property type="project" value="InterPro"/>
</dbReference>
<dbReference type="SUPFAM" id="SSF48225">
    <property type="entry name" value="Seven-hairpin glycosidases"/>
    <property type="match status" value="1"/>
</dbReference>
<evidence type="ECO:0000256" key="1">
    <source>
        <dbReference type="ARBA" id="ARBA00001913"/>
    </source>
</evidence>
<dbReference type="InterPro" id="IPR050749">
    <property type="entry name" value="Glycosyl_Hydrolase_47"/>
</dbReference>
<dbReference type="GO" id="GO:0016020">
    <property type="term" value="C:membrane"/>
    <property type="evidence" value="ECO:0007669"/>
    <property type="project" value="InterPro"/>
</dbReference>
<evidence type="ECO:0000256" key="14">
    <source>
        <dbReference type="SAM" id="MobiDB-lite"/>
    </source>
</evidence>
<dbReference type="GO" id="GO:0005509">
    <property type="term" value="F:calcium ion binding"/>
    <property type="evidence" value="ECO:0007669"/>
    <property type="project" value="InterPro"/>
</dbReference>
<keyword evidence="15" id="KW-0812">Transmembrane</keyword>
<evidence type="ECO:0000256" key="3">
    <source>
        <dbReference type="ARBA" id="ARBA00007658"/>
    </source>
</evidence>
<keyword evidence="13" id="KW-0326">Glycosidase</keyword>
<keyword evidence="15" id="KW-1133">Transmembrane helix</keyword>
<dbReference type="GO" id="GO:0004571">
    <property type="term" value="F:mannosyl-oligosaccharide 1,2-alpha-mannosidase activity"/>
    <property type="evidence" value="ECO:0007669"/>
    <property type="project" value="UniProtKB-EC"/>
</dbReference>
<dbReference type="InterPro" id="IPR001382">
    <property type="entry name" value="Glyco_hydro_47"/>
</dbReference>
<evidence type="ECO:0000256" key="5">
    <source>
        <dbReference type="ARBA" id="ARBA00022801"/>
    </source>
</evidence>
<dbReference type="EMBL" id="JARJLG010000237">
    <property type="protein sequence ID" value="KAJ7724572.1"/>
    <property type="molecule type" value="Genomic_DNA"/>
</dbReference>
<dbReference type="PANTHER" id="PTHR11742:SF55">
    <property type="entry name" value="ENDOPLASMIC RETICULUM MANNOSYL-OLIGOSACCHARIDE 1,2-ALPHA-MANNOSIDASE"/>
    <property type="match status" value="1"/>
</dbReference>
<sequence length="630" mass="70429">MSDVAPPPSTSYLFPFVVKSIIDFFLSPHPQTGQRHISLMADPASTLRNRKPATTEPTLIDSPEAQKPLKPAKTGFLAYLLIVFGVLALLALGAAAATYLYYQNPGEYFYKNLRPPWAAVPGDADWTVDFSADVEKRDAVVAAFKHAWLAYERDAMGNDEYHPISRTGSNLTAAGGIGYTVVDSLDTMLIMGLDEEYARARAWVEESMSFDRDANFNTFETTIRVLGGLLSAYDLSDGDALFLDRARELGTRILPVFDTPSGLPTSQVNLARKEGVPDPDNHGLVSTAEAATLQLEFRYLGYLTDELEFWDKAENVMKIIRNARLPNALTPIFMSMDAGKFMTAEIRLGSRGDSYYEYLLKQYLQTGSVEGVYRDMYDDAMGAIHGNMLATSNSGNLTYTVEIHPRRMPQSREMTWVRSLKQDHLVCFLGGSLMLGATTAGSLSAPARVSVPPREEELSAVGQRDWTTGVGLVETCVDTYRTASGLAPEIVYFREKFEKGSDWFIKDAKPPGEEPVYDARYILRPETVESLFLAWRLTGNPRYRAYGWNIFQAIETHCRVESGGYASVRNVEEVPVVWEDKMETFLMSETLKYLYLLFADDTVLPLNEYVFNTEGHPLPIFSPTVRTGFY</sequence>
<evidence type="ECO:0000256" key="10">
    <source>
        <dbReference type="PIRSR" id="PIRSR601382-1"/>
    </source>
</evidence>
<keyword evidence="5 13" id="KW-0378">Hydrolase</keyword>
<evidence type="ECO:0000256" key="15">
    <source>
        <dbReference type="SAM" id="Phobius"/>
    </source>
</evidence>
<comment type="similarity">
    <text evidence="3 13">Belongs to the glycosyl hydrolase 47 family.</text>
</comment>
<reference evidence="16" key="1">
    <citation type="submission" date="2023-03" db="EMBL/GenBank/DDBJ databases">
        <title>Massive genome expansion in bonnet fungi (Mycena s.s.) driven by repeated elements and novel gene families across ecological guilds.</title>
        <authorList>
            <consortium name="Lawrence Berkeley National Laboratory"/>
            <person name="Harder C.B."/>
            <person name="Miyauchi S."/>
            <person name="Viragh M."/>
            <person name="Kuo A."/>
            <person name="Thoen E."/>
            <person name="Andreopoulos B."/>
            <person name="Lu D."/>
            <person name="Skrede I."/>
            <person name="Drula E."/>
            <person name="Henrissat B."/>
            <person name="Morin E."/>
            <person name="Kohler A."/>
            <person name="Barry K."/>
            <person name="LaButti K."/>
            <person name="Morin E."/>
            <person name="Salamov A."/>
            <person name="Lipzen A."/>
            <person name="Mereny Z."/>
            <person name="Hegedus B."/>
            <person name="Baldrian P."/>
            <person name="Stursova M."/>
            <person name="Weitz H."/>
            <person name="Taylor A."/>
            <person name="Grigoriev I.V."/>
            <person name="Nagy L.G."/>
            <person name="Martin F."/>
            <person name="Kauserud H."/>
        </authorList>
    </citation>
    <scope>NUCLEOTIDE SEQUENCE</scope>
    <source>
        <strain evidence="16">CBHHK188m</strain>
    </source>
</reference>
<keyword evidence="6 11" id="KW-0106">Calcium</keyword>
<evidence type="ECO:0000256" key="6">
    <source>
        <dbReference type="ARBA" id="ARBA00022837"/>
    </source>
</evidence>
<evidence type="ECO:0000256" key="13">
    <source>
        <dbReference type="RuleBase" id="RU361193"/>
    </source>
</evidence>
<dbReference type="Proteomes" id="UP001215280">
    <property type="component" value="Unassembled WGS sequence"/>
</dbReference>
<dbReference type="Gene3D" id="1.50.10.10">
    <property type="match status" value="1"/>
</dbReference>
<feature type="active site" description="Proton donor" evidence="10">
    <location>
        <position position="220"/>
    </location>
</feature>
<dbReference type="InterPro" id="IPR036026">
    <property type="entry name" value="Seven-hairpin_glycosidases"/>
</dbReference>
<comment type="catalytic activity">
    <reaction evidence="8">
        <text>N(4)-(alpha-D-Man-(1-&gt;2)-alpha-D-Man-(1-&gt;2)-alpha-D-Man-(1-&gt;3)-[alpha-D-Man-(1-&gt;3)-[alpha-D-Man-(1-&gt;2)-alpha-D-Man-(1-&gt;6)]-alpha-D-Man-(1-&gt;6)]-beta-D-Man-(1-&gt;4)-beta-D-GlcNAc-(1-&gt;4)-beta-D-GlcNAc)-L-asparaginyl-[protein] (N-glucan mannose isomer 8A1,2,3B1,3) + 3 H2O = N(4)-(alpha-D-Man-(1-&gt;3)-[alpha-D-Man-(1-&gt;3)-[alpha-D-Man-(1-&gt;6)]-alpha-D-Man-(1-&gt;6)]-beta-D-Man-(1-&gt;4)-beta-D-GlcNAc-(1-&gt;4)-beta-D-GlcNAc)-L-asparaginyl-[protein] (N-glucan mannose isomer 5A1,2) + 3 beta-D-mannose</text>
        <dbReference type="Rhea" id="RHEA:56028"/>
        <dbReference type="Rhea" id="RHEA-COMP:14358"/>
        <dbReference type="Rhea" id="RHEA-COMP:14367"/>
        <dbReference type="ChEBI" id="CHEBI:15377"/>
        <dbReference type="ChEBI" id="CHEBI:28563"/>
        <dbReference type="ChEBI" id="CHEBI:59087"/>
        <dbReference type="ChEBI" id="CHEBI:60628"/>
        <dbReference type="EC" id="3.2.1.113"/>
    </reaction>
</comment>
<comment type="cofactor">
    <cofactor evidence="1 11">
        <name>Ca(2+)</name>
        <dbReference type="ChEBI" id="CHEBI:29108"/>
    </cofactor>
</comment>
<dbReference type="GO" id="GO:0005783">
    <property type="term" value="C:endoplasmic reticulum"/>
    <property type="evidence" value="ECO:0007669"/>
    <property type="project" value="TreeGrafter"/>
</dbReference>
<dbReference type="PRINTS" id="PR00747">
    <property type="entry name" value="GLYHDRLASE47"/>
</dbReference>
<feature type="active site" evidence="10">
    <location>
        <position position="526"/>
    </location>
</feature>
<evidence type="ECO:0000256" key="8">
    <source>
        <dbReference type="ARBA" id="ARBA00047669"/>
    </source>
</evidence>
<dbReference type="InterPro" id="IPR012341">
    <property type="entry name" value="6hp_glycosidase-like_sf"/>
</dbReference>
<dbReference type="Pfam" id="PF01532">
    <property type="entry name" value="Glyco_hydro_47"/>
    <property type="match status" value="1"/>
</dbReference>
<dbReference type="AlphaFoldDB" id="A0AAD7MN77"/>
<dbReference type="EC" id="3.2.1.-" evidence="13"/>
<feature type="disulfide bond" evidence="12">
    <location>
        <begin position="427"/>
        <end position="476"/>
    </location>
</feature>
<feature type="binding site" evidence="11">
    <location>
        <position position="613"/>
    </location>
    <ligand>
        <name>Ca(2+)</name>
        <dbReference type="ChEBI" id="CHEBI:29108"/>
    </ligand>
</feature>
<comment type="pathway">
    <text evidence="2">Protein modification; protein glycosylation.</text>
</comment>
<comment type="catalytic activity">
    <reaction evidence="9">
        <text>N(4)-(alpha-D-Man-(1-&gt;2)-alpha-D-Man-(1-&gt;2)-alpha-D-Man-(1-&gt;3)-[alpha-D-Man-(1-&gt;2)-alpha-D-Man-(1-&gt;3)-[alpha-D-Man-(1-&gt;2)-alpha-D-Man-(1-&gt;6)]-alpha-D-Man-(1-&gt;6)]-beta-D-Man-(1-&gt;4)-beta-D-GlcNAc-(1-&gt;4)-beta-D-GlcNAc)-L-asparaginyl-[protein] (N-glucan mannose isomer 9A1,2,3B1,2,3) + 4 H2O = N(4)-(alpha-D-Man-(1-&gt;3)-[alpha-D-Man-(1-&gt;3)-[alpha-D-Man-(1-&gt;6)]-alpha-D-Man-(1-&gt;6)]-beta-D-Man-(1-&gt;4)-beta-D-GlcNAc-(1-&gt;4)-beta-D-GlcNAc)-L-asparaginyl-[protein] (N-glucan mannose isomer 5A1,2) + 4 beta-D-mannose</text>
        <dbReference type="Rhea" id="RHEA:56008"/>
        <dbReference type="Rhea" id="RHEA-COMP:14356"/>
        <dbReference type="Rhea" id="RHEA-COMP:14367"/>
        <dbReference type="ChEBI" id="CHEBI:15377"/>
        <dbReference type="ChEBI" id="CHEBI:28563"/>
        <dbReference type="ChEBI" id="CHEBI:59087"/>
        <dbReference type="ChEBI" id="CHEBI:139493"/>
        <dbReference type="EC" id="3.2.1.113"/>
    </reaction>
</comment>
<evidence type="ECO:0000256" key="4">
    <source>
        <dbReference type="ARBA" id="ARBA00022723"/>
    </source>
</evidence>
<keyword evidence="15" id="KW-0472">Membrane</keyword>
<dbReference type="PANTHER" id="PTHR11742">
    <property type="entry name" value="MANNOSYL-OLIGOSACCHARIDE ALPHA-1,2-MANNOSIDASE-RELATED"/>
    <property type="match status" value="1"/>
</dbReference>
<feature type="transmembrane region" description="Helical" evidence="15">
    <location>
        <begin position="76"/>
        <end position="102"/>
    </location>
</feature>
<keyword evidence="7 12" id="KW-1015">Disulfide bond</keyword>
<name>A0AAD7MN77_9AGAR</name>
<protein>
    <recommendedName>
        <fullName evidence="13">alpha-1,2-Mannosidase</fullName>
        <ecNumber evidence="13">3.2.1.-</ecNumber>
    </recommendedName>
</protein>
<evidence type="ECO:0000256" key="7">
    <source>
        <dbReference type="ARBA" id="ARBA00023157"/>
    </source>
</evidence>
<accession>A0AAD7MN77</accession>
<comment type="caution">
    <text evidence="16">The sequence shown here is derived from an EMBL/GenBank/DDBJ whole genome shotgun (WGS) entry which is preliminary data.</text>
</comment>
<proteinExistence type="inferred from homology"/>
<dbReference type="GO" id="GO:0036503">
    <property type="term" value="P:ERAD pathway"/>
    <property type="evidence" value="ECO:0007669"/>
    <property type="project" value="UniProtKB-ARBA"/>
</dbReference>
<organism evidence="16 17">
    <name type="scientific">Mycena maculata</name>
    <dbReference type="NCBI Taxonomy" id="230809"/>
    <lineage>
        <taxon>Eukaryota</taxon>
        <taxon>Fungi</taxon>
        <taxon>Dikarya</taxon>
        <taxon>Basidiomycota</taxon>
        <taxon>Agaricomycotina</taxon>
        <taxon>Agaricomycetes</taxon>
        <taxon>Agaricomycetidae</taxon>
        <taxon>Agaricales</taxon>
        <taxon>Marasmiineae</taxon>
        <taxon>Mycenaceae</taxon>
        <taxon>Mycena</taxon>
    </lineage>
</organism>
<feature type="region of interest" description="Disordered" evidence="14">
    <location>
        <begin position="47"/>
        <end position="66"/>
    </location>
</feature>
<evidence type="ECO:0000256" key="11">
    <source>
        <dbReference type="PIRSR" id="PIRSR601382-2"/>
    </source>
</evidence>
<feature type="active site" evidence="10">
    <location>
        <position position="353"/>
    </location>
</feature>